<reference evidence="2" key="1">
    <citation type="submission" date="2018-05" db="EMBL/GenBank/DDBJ databases">
        <authorList>
            <person name="Lanie J.A."/>
            <person name="Ng W.-L."/>
            <person name="Kazmierczak K.M."/>
            <person name="Andrzejewski T.M."/>
            <person name="Davidsen T.M."/>
            <person name="Wayne K.J."/>
            <person name="Tettelin H."/>
            <person name="Glass J.I."/>
            <person name="Rusch D."/>
            <person name="Podicherti R."/>
            <person name="Tsui H.-C.T."/>
            <person name="Winkler M.E."/>
        </authorList>
    </citation>
    <scope>NUCLEOTIDE SEQUENCE</scope>
</reference>
<feature type="region of interest" description="Disordered" evidence="1">
    <location>
        <begin position="27"/>
        <end position="53"/>
    </location>
</feature>
<sequence length="107" mass="11995">MSQWKVILATLLIFGSGIGTGVLLSKRNAPTDEPQPGELGKFAPANSNDDPRSLRPVFFRSPGFLDRHLGLTEPQKEQVQSIMETSHKHIRELSTPFRNQLKEEQQA</sequence>
<name>A0A382T0B5_9ZZZZ</name>
<protein>
    <submittedName>
        <fullName evidence="2">Uncharacterized protein</fullName>
    </submittedName>
</protein>
<feature type="non-terminal residue" evidence="2">
    <location>
        <position position="107"/>
    </location>
</feature>
<proteinExistence type="predicted"/>
<organism evidence="2">
    <name type="scientific">marine metagenome</name>
    <dbReference type="NCBI Taxonomy" id="408172"/>
    <lineage>
        <taxon>unclassified sequences</taxon>
        <taxon>metagenomes</taxon>
        <taxon>ecological metagenomes</taxon>
    </lineage>
</organism>
<gene>
    <name evidence="2" type="ORF">METZ01_LOCUS368267</name>
</gene>
<accession>A0A382T0B5</accession>
<dbReference type="EMBL" id="UINC01132848">
    <property type="protein sequence ID" value="SVD15413.1"/>
    <property type="molecule type" value="Genomic_DNA"/>
</dbReference>
<evidence type="ECO:0000313" key="2">
    <source>
        <dbReference type="EMBL" id="SVD15413.1"/>
    </source>
</evidence>
<dbReference type="AlphaFoldDB" id="A0A382T0B5"/>
<evidence type="ECO:0000256" key="1">
    <source>
        <dbReference type="SAM" id="MobiDB-lite"/>
    </source>
</evidence>